<dbReference type="Proteomes" id="UP001057455">
    <property type="component" value="Unassembled WGS sequence"/>
</dbReference>
<name>A0A9W5TBW7_BABOV</name>
<keyword evidence="2" id="KW-1185">Reference proteome</keyword>
<sequence>MGSSEDLVEVCSVPTVEELPGKRCCALVYNGGDVEAVHYAMCLLGVLLNCVDSLKGKYGLLICQKRTWEAAVASLDRNLTDAFDGYKKPCNYLCANYMENGDVQASLDIILKHALRTENVTIHVPTFPKGDASNNGPDQSVTASITDTDGNTHCDGDNSEHILGGDNNVHALNDAGNTKHLLYDNTTYKQLQKIMEIDRSREVSLDRLIVRFVDEPPVKSMGQMKPEPFNTFVEPGLEMKWNYIQAANEICLHPKDIGVTIVAGLANMKLYREQIDVSLQDTHEDLNTSKHGLDADSWDITFKGRHPFDDSSINIWDDVMYRRAFLRSYALCITVTLNALDVNLARLCEDEKLPKLFLIDHLPIEECDQHRFIQFLDSRFQYLYKIHQPRPMVNANSYNVE</sequence>
<accession>A0A9W5TBW7</accession>
<organism evidence="1 2">
    <name type="scientific">Babesia ovis</name>
    <dbReference type="NCBI Taxonomy" id="5869"/>
    <lineage>
        <taxon>Eukaryota</taxon>
        <taxon>Sar</taxon>
        <taxon>Alveolata</taxon>
        <taxon>Apicomplexa</taxon>
        <taxon>Aconoidasida</taxon>
        <taxon>Piroplasmida</taxon>
        <taxon>Babesiidae</taxon>
        <taxon>Babesia</taxon>
    </lineage>
</organism>
<comment type="caution">
    <text evidence="1">The sequence shown here is derived from an EMBL/GenBank/DDBJ whole genome shotgun (WGS) entry which is preliminary data.</text>
</comment>
<reference evidence="1" key="1">
    <citation type="submission" date="2019-12" db="EMBL/GenBank/DDBJ databases">
        <title>Genome sequence of Babesia ovis.</title>
        <authorList>
            <person name="Yamagishi J."/>
            <person name="Sevinc F."/>
            <person name="Xuan X."/>
        </authorList>
    </citation>
    <scope>NUCLEOTIDE SEQUENCE</scope>
    <source>
        <strain evidence="1">Selcuk</strain>
    </source>
</reference>
<evidence type="ECO:0000313" key="2">
    <source>
        <dbReference type="Proteomes" id="UP001057455"/>
    </source>
</evidence>
<protein>
    <submittedName>
        <fullName evidence="1">DGK-isoform, putative</fullName>
    </submittedName>
</protein>
<dbReference type="EMBL" id="BLIY01000022">
    <property type="protein sequence ID" value="GFE55429.1"/>
    <property type="molecule type" value="Genomic_DNA"/>
</dbReference>
<dbReference type="AlphaFoldDB" id="A0A9W5TBW7"/>
<proteinExistence type="predicted"/>
<dbReference type="OrthoDB" id="365135at2759"/>
<evidence type="ECO:0000313" key="1">
    <source>
        <dbReference type="EMBL" id="GFE55429.1"/>
    </source>
</evidence>
<gene>
    <name evidence="1" type="ORF">BaOVIS_028330</name>
</gene>